<evidence type="ECO:0000313" key="1">
    <source>
        <dbReference type="EMBL" id="VDP06265.1"/>
    </source>
</evidence>
<protein>
    <submittedName>
        <fullName evidence="3">ANK_REP_REGION domain-containing protein</fullName>
    </submittedName>
</protein>
<accession>A0A183JVC3</accession>
<proteinExistence type="predicted"/>
<reference evidence="3" key="1">
    <citation type="submission" date="2016-06" db="UniProtKB">
        <authorList>
            <consortium name="WormBaseParasite"/>
        </authorList>
    </citation>
    <scope>IDENTIFICATION</scope>
</reference>
<organism evidence="3">
    <name type="scientific">Schistosoma curassoni</name>
    <dbReference type="NCBI Taxonomy" id="6186"/>
    <lineage>
        <taxon>Eukaryota</taxon>
        <taxon>Metazoa</taxon>
        <taxon>Spiralia</taxon>
        <taxon>Lophotrochozoa</taxon>
        <taxon>Platyhelminthes</taxon>
        <taxon>Trematoda</taxon>
        <taxon>Digenea</taxon>
        <taxon>Strigeidida</taxon>
        <taxon>Schistosomatoidea</taxon>
        <taxon>Schistosomatidae</taxon>
        <taxon>Schistosoma</taxon>
    </lineage>
</organism>
<dbReference type="Gene3D" id="1.25.40.20">
    <property type="entry name" value="Ankyrin repeat-containing domain"/>
    <property type="match status" value="1"/>
</dbReference>
<dbReference type="WBParaSite" id="SCUD_0000666801-mRNA-1">
    <property type="protein sequence ID" value="SCUD_0000666801-mRNA-1"/>
    <property type="gene ID" value="SCUD_0000666801"/>
</dbReference>
<dbReference type="SUPFAM" id="SSF48403">
    <property type="entry name" value="Ankyrin repeat"/>
    <property type="match status" value="1"/>
</dbReference>
<keyword evidence="2" id="KW-1185">Reference proteome</keyword>
<name>A0A183JVC3_9TREM</name>
<reference evidence="1 2" key="2">
    <citation type="submission" date="2018-11" db="EMBL/GenBank/DDBJ databases">
        <authorList>
            <consortium name="Pathogen Informatics"/>
        </authorList>
    </citation>
    <scope>NUCLEOTIDE SEQUENCE [LARGE SCALE GENOMIC DNA]</scope>
    <source>
        <strain evidence="1">Dakar</strain>
        <strain evidence="2">Dakar, Senegal</strain>
    </source>
</reference>
<dbReference type="STRING" id="6186.A0A183JVC3"/>
<dbReference type="Proteomes" id="UP000279833">
    <property type="component" value="Unassembled WGS sequence"/>
</dbReference>
<sequence length="67" mass="7221">MLALEGQLDMADLLLHCPAPGASSRPGSSRLIGANPVLSDDEGRFPLHVVTWLGNVNFVRILLQVIE</sequence>
<evidence type="ECO:0000313" key="2">
    <source>
        <dbReference type="Proteomes" id="UP000279833"/>
    </source>
</evidence>
<dbReference type="AlphaFoldDB" id="A0A183JVC3"/>
<evidence type="ECO:0000313" key="3">
    <source>
        <dbReference type="WBParaSite" id="SCUD_0000666801-mRNA-1"/>
    </source>
</evidence>
<gene>
    <name evidence="1" type="ORF">SCUD_LOCUS6668</name>
</gene>
<dbReference type="EMBL" id="UZAK01016001">
    <property type="protein sequence ID" value="VDP06265.1"/>
    <property type="molecule type" value="Genomic_DNA"/>
</dbReference>
<dbReference type="InterPro" id="IPR036770">
    <property type="entry name" value="Ankyrin_rpt-contain_sf"/>
</dbReference>